<dbReference type="InterPro" id="IPR003439">
    <property type="entry name" value="ABC_transporter-like_ATP-bd"/>
</dbReference>
<feature type="domain" description="ABC transporter" evidence="5">
    <location>
        <begin position="20"/>
        <end position="262"/>
    </location>
</feature>
<dbReference type="GO" id="GO:0015833">
    <property type="term" value="P:peptide transport"/>
    <property type="evidence" value="ECO:0007669"/>
    <property type="project" value="InterPro"/>
</dbReference>
<dbReference type="SUPFAM" id="SSF52540">
    <property type="entry name" value="P-loop containing nucleoside triphosphate hydrolases"/>
    <property type="match status" value="1"/>
</dbReference>
<dbReference type="FunFam" id="3.40.50.300:FF:000016">
    <property type="entry name" value="Oligopeptide ABC transporter ATP-binding component"/>
    <property type="match status" value="1"/>
</dbReference>
<dbReference type="InterPro" id="IPR013563">
    <property type="entry name" value="Oligopep_ABC_C"/>
</dbReference>
<dbReference type="RefSeq" id="WP_156530804.1">
    <property type="nucleotide sequence ID" value="NZ_CACRUE010000024.1"/>
</dbReference>
<evidence type="ECO:0000313" key="6">
    <source>
        <dbReference type="EMBL" id="VYU02379.1"/>
    </source>
</evidence>
<comment type="similarity">
    <text evidence="1">Belongs to the ABC transporter superfamily.</text>
</comment>
<evidence type="ECO:0000256" key="1">
    <source>
        <dbReference type="ARBA" id="ARBA00005417"/>
    </source>
</evidence>
<keyword evidence="4 6" id="KW-0067">ATP-binding</keyword>
<protein>
    <submittedName>
        <fullName evidence="6">Oligopeptide transport ATP-binding protein OppF</fullName>
    </submittedName>
</protein>
<keyword evidence="3" id="KW-0547">Nucleotide-binding</keyword>
<dbReference type="GO" id="GO:0055085">
    <property type="term" value="P:transmembrane transport"/>
    <property type="evidence" value="ECO:0007669"/>
    <property type="project" value="UniProtKB-ARBA"/>
</dbReference>
<dbReference type="PROSITE" id="PS50893">
    <property type="entry name" value="ABC_TRANSPORTER_2"/>
    <property type="match status" value="1"/>
</dbReference>
<dbReference type="GO" id="GO:0016887">
    <property type="term" value="F:ATP hydrolysis activity"/>
    <property type="evidence" value="ECO:0007669"/>
    <property type="project" value="InterPro"/>
</dbReference>
<sequence>MIENNTTTINSKQESLEYLLIIKGISKVYKKDNKEYKILEDINFKIKKGEMIGIVGESGSGKSTLARQIIRLEKPTSGQVLLNNKDITNIKGKELKNIYKDMQMVFQDPIGSFDPRLTIGKSIDELLKNNKVPKNIRKEKIIELLKLVGLDKQYIDKYPRELSGGQCQRAAIAKAISCEPKILICDEVTSALDVSVQGQVISLLKELKEKKNMTYIFICHDLALVELLCDKVIVLNKGNIVESGDAKEIINNPIHPYTKLLVNSIFPVKNKNWNIPDILIDEQKENNSFCKFYNRCNNKSKDCLNSDIKLQTLNKNHFVKCNNI</sequence>
<dbReference type="InterPro" id="IPR050319">
    <property type="entry name" value="ABC_transp_ATP-bind"/>
</dbReference>
<dbReference type="AlphaFoldDB" id="A0A6N3BIL2"/>
<dbReference type="SMART" id="SM00382">
    <property type="entry name" value="AAA"/>
    <property type="match status" value="1"/>
</dbReference>
<dbReference type="InterPro" id="IPR003593">
    <property type="entry name" value="AAA+_ATPase"/>
</dbReference>
<organism evidence="6">
    <name type="scientific">Intestinibacter bartlettii</name>
    <dbReference type="NCBI Taxonomy" id="261299"/>
    <lineage>
        <taxon>Bacteria</taxon>
        <taxon>Bacillati</taxon>
        <taxon>Bacillota</taxon>
        <taxon>Clostridia</taxon>
        <taxon>Peptostreptococcales</taxon>
        <taxon>Peptostreptococcaceae</taxon>
        <taxon>Intestinibacter</taxon>
    </lineage>
</organism>
<evidence type="ECO:0000256" key="2">
    <source>
        <dbReference type="ARBA" id="ARBA00022448"/>
    </source>
</evidence>
<dbReference type="InterPro" id="IPR027417">
    <property type="entry name" value="P-loop_NTPase"/>
</dbReference>
<dbReference type="Gene3D" id="3.40.50.300">
    <property type="entry name" value="P-loop containing nucleotide triphosphate hydrolases"/>
    <property type="match status" value="1"/>
</dbReference>
<dbReference type="Pfam" id="PF08352">
    <property type="entry name" value="oligo_HPY"/>
    <property type="match status" value="1"/>
</dbReference>
<evidence type="ECO:0000256" key="4">
    <source>
        <dbReference type="ARBA" id="ARBA00022840"/>
    </source>
</evidence>
<evidence type="ECO:0000259" key="5">
    <source>
        <dbReference type="PROSITE" id="PS50893"/>
    </source>
</evidence>
<dbReference type="GO" id="GO:0005524">
    <property type="term" value="F:ATP binding"/>
    <property type="evidence" value="ECO:0007669"/>
    <property type="project" value="UniProtKB-KW"/>
</dbReference>
<accession>A0A6N3BIL2</accession>
<evidence type="ECO:0000256" key="3">
    <source>
        <dbReference type="ARBA" id="ARBA00022741"/>
    </source>
</evidence>
<dbReference type="PROSITE" id="PS00211">
    <property type="entry name" value="ABC_TRANSPORTER_1"/>
    <property type="match status" value="1"/>
</dbReference>
<keyword evidence="2" id="KW-0813">Transport</keyword>
<dbReference type="PANTHER" id="PTHR43776:SF8">
    <property type="entry name" value="ABC TRANSPORTER, ATP-BINDING PROTEIN"/>
    <property type="match status" value="1"/>
</dbReference>
<reference evidence="6" key="1">
    <citation type="submission" date="2019-11" db="EMBL/GenBank/DDBJ databases">
        <authorList>
            <person name="Feng L."/>
        </authorList>
    </citation>
    <scope>NUCLEOTIDE SEQUENCE</scope>
    <source>
        <strain evidence="6">IbartlettiiLFYP30</strain>
    </source>
</reference>
<dbReference type="Pfam" id="PF00005">
    <property type="entry name" value="ABC_tran"/>
    <property type="match status" value="1"/>
</dbReference>
<proteinExistence type="inferred from homology"/>
<dbReference type="EMBL" id="CACRUE010000024">
    <property type="protein sequence ID" value="VYU02379.1"/>
    <property type="molecule type" value="Genomic_DNA"/>
</dbReference>
<gene>
    <name evidence="6" type="primary">oppF_2</name>
    <name evidence="6" type="ORF">IBLFYP30_01548</name>
</gene>
<dbReference type="CDD" id="cd03257">
    <property type="entry name" value="ABC_NikE_OppD_transporters"/>
    <property type="match status" value="1"/>
</dbReference>
<dbReference type="NCBIfam" id="TIGR01727">
    <property type="entry name" value="oligo_HPY"/>
    <property type="match status" value="1"/>
</dbReference>
<name>A0A6N3BIL2_9FIRM</name>
<dbReference type="PANTHER" id="PTHR43776">
    <property type="entry name" value="TRANSPORT ATP-BINDING PROTEIN"/>
    <property type="match status" value="1"/>
</dbReference>
<dbReference type="InterPro" id="IPR017871">
    <property type="entry name" value="ABC_transporter-like_CS"/>
</dbReference>